<feature type="binding site" evidence="8">
    <location>
        <position position="81"/>
    </location>
    <ligand>
        <name>N(1)-(5-phospho-beta-D-ribosyl)glycinamide</name>
        <dbReference type="ChEBI" id="CHEBI:143788"/>
    </ligand>
</feature>
<dbReference type="HAMAP" id="MF_01643">
    <property type="entry name" value="PurT"/>
    <property type="match status" value="1"/>
</dbReference>
<dbReference type="InterPro" id="IPR016185">
    <property type="entry name" value="PreATP-grasp_dom_sf"/>
</dbReference>
<dbReference type="NCBIfam" id="NF006766">
    <property type="entry name" value="PRK09288.1"/>
    <property type="match status" value="1"/>
</dbReference>
<feature type="binding site" evidence="8">
    <location>
        <begin position="21"/>
        <end position="22"/>
    </location>
    <ligand>
        <name>N(1)-(5-phospho-beta-D-ribosyl)glycinamide</name>
        <dbReference type="ChEBI" id="CHEBI:143788"/>
    </ligand>
</feature>
<dbReference type="EMBL" id="DQSV01000048">
    <property type="protein sequence ID" value="HIP17148.1"/>
    <property type="molecule type" value="Genomic_DNA"/>
</dbReference>
<proteinExistence type="inferred from homology"/>
<dbReference type="GO" id="GO:0004644">
    <property type="term" value="F:phosphoribosylglycinamide formyltransferase activity"/>
    <property type="evidence" value="ECO:0007669"/>
    <property type="project" value="UniProtKB-UniRule"/>
</dbReference>
<evidence type="ECO:0000256" key="6">
    <source>
        <dbReference type="ARBA" id="ARBA00022840"/>
    </source>
</evidence>
<feature type="binding site" evidence="8">
    <location>
        <begin position="159"/>
        <end position="164"/>
    </location>
    <ligand>
        <name>ATP</name>
        <dbReference type="ChEBI" id="CHEBI:30616"/>
    </ligand>
</feature>
<keyword evidence="10" id="KW-0808">Transferase</keyword>
<evidence type="ECO:0000256" key="1">
    <source>
        <dbReference type="ARBA" id="ARBA00011738"/>
    </source>
</evidence>
<feature type="binding site" evidence="8">
    <location>
        <position position="202"/>
    </location>
    <ligand>
        <name>ATP</name>
        <dbReference type="ChEBI" id="CHEBI:30616"/>
    </ligand>
</feature>
<dbReference type="InterPro" id="IPR054350">
    <property type="entry name" value="PurT/PurK_preATP-grasp"/>
</dbReference>
<keyword evidence="5 8" id="KW-0658">Purine biosynthesis</keyword>
<comment type="pathway">
    <text evidence="8">Purine metabolism; IMP biosynthesis via de novo pathway; N(2)-formyl-N(1)-(5-phospho-D-ribosyl)glycinamide from N(1)-(5-phospho-D-ribosyl)glycinamide (formate route): step 1/1.</text>
</comment>
<dbReference type="InterPro" id="IPR005862">
    <property type="entry name" value="PurT"/>
</dbReference>
<evidence type="ECO:0000256" key="2">
    <source>
        <dbReference type="ARBA" id="ARBA00022598"/>
    </source>
</evidence>
<feature type="binding site" evidence="8">
    <location>
        <begin position="361"/>
        <end position="362"/>
    </location>
    <ligand>
        <name>N(1)-(5-phospho-beta-D-ribosyl)glycinamide</name>
        <dbReference type="ChEBI" id="CHEBI:143788"/>
    </ligand>
</feature>
<evidence type="ECO:0000313" key="11">
    <source>
        <dbReference type="Proteomes" id="UP000605144"/>
    </source>
</evidence>
<dbReference type="Proteomes" id="UP000605144">
    <property type="component" value="Unassembled WGS sequence"/>
</dbReference>
<gene>
    <name evidence="8" type="primary">purT</name>
    <name evidence="10" type="ORF">EYG76_02455</name>
</gene>
<feature type="binding site" evidence="8">
    <location>
        <position position="266"/>
    </location>
    <ligand>
        <name>Mg(2+)</name>
        <dbReference type="ChEBI" id="CHEBI:18420"/>
    </ligand>
</feature>
<dbReference type="EC" id="6.3.1.21" evidence="8"/>
<organism evidence="10 11">
    <name type="scientific">Methanothermococcus okinawensis</name>
    <dbReference type="NCBI Taxonomy" id="155863"/>
    <lineage>
        <taxon>Archaea</taxon>
        <taxon>Methanobacteriati</taxon>
        <taxon>Methanobacteriota</taxon>
        <taxon>Methanomada group</taxon>
        <taxon>Methanococci</taxon>
        <taxon>Methanococcales</taxon>
        <taxon>Methanococcaceae</taxon>
        <taxon>Methanothermococcus</taxon>
    </lineage>
</organism>
<accession>A0A832YU85</accession>
<comment type="function">
    <text evidence="8">Involved in the de novo purine biosynthesis. Catalyzes the transfer of formate to 5-phospho-ribosyl-glycinamide (GAR), producing 5-phospho-ribosyl-N-formylglycinamide (FGAR). Formate is provided by PurU via hydrolysis of 10-formyl-tetrahydrofolate.</text>
</comment>
<dbReference type="InterPro" id="IPR013815">
    <property type="entry name" value="ATP_grasp_subdomain_1"/>
</dbReference>
<sequence>MRLGTPLFSNATKILLLGGGELGKEIVIEGQRLGLECIVVDRYQNAPAMQVSHRSYVVDMKDEGALRSIIEREIPDYIIPEIEAINTDILVEMEEFGHKVVPTASATKITMDREGIRRLTAERLNLKTAKYRFAESLEELRDAVDYLGMPCVVKPIMSSSGKGQSIIRKKEDIERAWNYAKISARGLGSKVIVEEFIDFDYEITLLTAKTEEGIKFCPPIGHVQIDGDYHESWQPHPMPEELLREAQNMAYKVVTMLGGRGLYGVELFIKDDKVIFSEVSPRPHDTGMVTMITQNMSQFEIHLRSLLGLPLNIELIVPAGASHVIKSNINKWAPQYDISQALSIPNTNLRIFGKPLAKVGRRMGVALAWDKDINSARESAKKCAHAVEIH</sequence>
<evidence type="ECO:0000256" key="3">
    <source>
        <dbReference type="ARBA" id="ARBA00022723"/>
    </source>
</evidence>
<dbReference type="Pfam" id="PF21244">
    <property type="entry name" value="PurT_C"/>
    <property type="match status" value="1"/>
</dbReference>
<dbReference type="SUPFAM" id="SSF56059">
    <property type="entry name" value="Glutathione synthetase ATP-binding domain-like"/>
    <property type="match status" value="1"/>
</dbReference>
<dbReference type="NCBIfam" id="TIGR01142">
    <property type="entry name" value="purT"/>
    <property type="match status" value="1"/>
</dbReference>
<comment type="catalytic activity">
    <reaction evidence="8">
        <text>N(1)-(5-phospho-beta-D-ribosyl)glycinamide + formate + ATP = N(2)-formyl-N(1)-(5-phospho-beta-D-ribosyl)glycinamide + ADP + phosphate + H(+)</text>
        <dbReference type="Rhea" id="RHEA:24829"/>
        <dbReference type="ChEBI" id="CHEBI:15378"/>
        <dbReference type="ChEBI" id="CHEBI:15740"/>
        <dbReference type="ChEBI" id="CHEBI:30616"/>
        <dbReference type="ChEBI" id="CHEBI:43474"/>
        <dbReference type="ChEBI" id="CHEBI:143788"/>
        <dbReference type="ChEBI" id="CHEBI:147286"/>
        <dbReference type="ChEBI" id="CHEBI:456216"/>
        <dbReference type="EC" id="6.3.1.21"/>
    </reaction>
</comment>
<dbReference type="InterPro" id="IPR003135">
    <property type="entry name" value="ATP-grasp_carboxylate-amine"/>
</dbReference>
<dbReference type="Gene3D" id="3.30.470.20">
    <property type="entry name" value="ATP-grasp fold, B domain"/>
    <property type="match status" value="1"/>
</dbReference>
<feature type="binding site" evidence="8">
    <location>
        <position position="285"/>
    </location>
    <ligand>
        <name>N(1)-(5-phospho-beta-D-ribosyl)glycinamide</name>
        <dbReference type="ChEBI" id="CHEBI:143788"/>
    </ligand>
</feature>
<protein>
    <recommendedName>
        <fullName evidence="8">Formate-dependent phosphoribosylglycinamide formyltransferase</fullName>
        <ecNumber evidence="8">6.3.1.21</ecNumber>
    </recommendedName>
    <alternativeName>
        <fullName evidence="8">5'-phosphoribosylglycinamide transformylase 2</fullName>
    </alternativeName>
    <alternativeName>
        <fullName evidence="8">Formate-dependent GAR transformylase</fullName>
    </alternativeName>
    <alternativeName>
        <fullName evidence="8">GAR transformylase 2</fullName>
        <shortName evidence="8">GART 2</shortName>
    </alternativeName>
    <alternativeName>
        <fullName evidence="8">Non-folate glycinamide ribonucleotide transformylase</fullName>
    </alternativeName>
    <alternativeName>
        <fullName evidence="8">Phosphoribosylglycinamide formyltransferase 2</fullName>
    </alternativeName>
</protein>
<comment type="similarity">
    <text evidence="8">Belongs to the PurK/PurT family.</text>
</comment>
<dbReference type="GO" id="GO:0000287">
    <property type="term" value="F:magnesium ion binding"/>
    <property type="evidence" value="ECO:0007669"/>
    <property type="project" value="UniProtKB-UniRule"/>
</dbReference>
<dbReference type="Pfam" id="PF02222">
    <property type="entry name" value="ATP-grasp"/>
    <property type="match status" value="1"/>
</dbReference>
<keyword evidence="6 8" id="KW-0067">ATP-binding</keyword>
<dbReference type="GO" id="GO:0006189">
    <property type="term" value="P:'de novo' IMP biosynthetic process"/>
    <property type="evidence" value="ECO:0007669"/>
    <property type="project" value="UniProtKB-UniRule"/>
</dbReference>
<feature type="binding site" evidence="8">
    <location>
        <position position="354"/>
    </location>
    <ligand>
        <name>N(1)-(5-phospho-beta-D-ribosyl)glycinamide</name>
        <dbReference type="ChEBI" id="CHEBI:143788"/>
    </ligand>
</feature>
<reference evidence="10" key="1">
    <citation type="journal article" date="2020" name="ISME J.">
        <title>Gammaproteobacteria mediating utilization of methyl-, sulfur- and petroleum organic compounds in deep ocean hydrothermal plumes.</title>
        <authorList>
            <person name="Zhou Z."/>
            <person name="Liu Y."/>
            <person name="Pan J."/>
            <person name="Cron B.R."/>
            <person name="Toner B.M."/>
            <person name="Anantharaman K."/>
            <person name="Breier J.A."/>
            <person name="Dick G.J."/>
            <person name="Li M."/>
        </authorList>
    </citation>
    <scope>NUCLEOTIDE SEQUENCE</scope>
    <source>
        <strain evidence="10">SZUA-1385</strain>
    </source>
</reference>
<name>A0A832YU85_9EURY</name>
<dbReference type="Pfam" id="PF22660">
    <property type="entry name" value="RS_preATP-grasp-like"/>
    <property type="match status" value="1"/>
</dbReference>
<feature type="binding site" evidence="8">
    <location>
        <position position="278"/>
    </location>
    <ligand>
        <name>Mg(2+)</name>
        <dbReference type="ChEBI" id="CHEBI:18420"/>
    </ligand>
</feature>
<feature type="binding site" evidence="8">
    <location>
        <begin position="194"/>
        <end position="197"/>
    </location>
    <ligand>
        <name>ATP</name>
        <dbReference type="ChEBI" id="CHEBI:30616"/>
    </ligand>
</feature>
<dbReference type="UniPathway" id="UPA00074">
    <property type="reaction ID" value="UER00127"/>
</dbReference>
<comment type="caution">
    <text evidence="10">The sequence shown here is derived from an EMBL/GenBank/DDBJ whole genome shotgun (WGS) entry which is preliminary data.</text>
</comment>
<dbReference type="GO" id="GO:0005524">
    <property type="term" value="F:ATP binding"/>
    <property type="evidence" value="ECO:0007669"/>
    <property type="project" value="UniProtKB-UniRule"/>
</dbReference>
<dbReference type="Gene3D" id="3.40.50.20">
    <property type="match status" value="1"/>
</dbReference>
<dbReference type="SUPFAM" id="SSF51246">
    <property type="entry name" value="Rudiment single hybrid motif"/>
    <property type="match status" value="1"/>
</dbReference>
<feature type="binding site" evidence="8">
    <location>
        <position position="113"/>
    </location>
    <ligand>
        <name>ATP</name>
        <dbReference type="ChEBI" id="CHEBI:30616"/>
    </ligand>
</feature>
<dbReference type="InterPro" id="IPR011761">
    <property type="entry name" value="ATP-grasp"/>
</dbReference>
<evidence type="ECO:0000256" key="4">
    <source>
        <dbReference type="ARBA" id="ARBA00022741"/>
    </source>
</evidence>
<dbReference type="FunFam" id="3.30.1490.20:FF:000013">
    <property type="entry name" value="Formate-dependent phosphoribosylglycinamide formyltransferase"/>
    <property type="match status" value="1"/>
</dbReference>
<feature type="binding site" evidence="8">
    <location>
        <position position="154"/>
    </location>
    <ligand>
        <name>ATP</name>
        <dbReference type="ChEBI" id="CHEBI:30616"/>
    </ligand>
</feature>
<keyword evidence="3 8" id="KW-0479">Metal-binding</keyword>
<evidence type="ECO:0000256" key="5">
    <source>
        <dbReference type="ARBA" id="ARBA00022755"/>
    </source>
</evidence>
<dbReference type="AlphaFoldDB" id="A0A832YU85"/>
<evidence type="ECO:0000313" key="10">
    <source>
        <dbReference type="EMBL" id="HIP17148.1"/>
    </source>
</evidence>
<dbReference type="InterPro" id="IPR048740">
    <property type="entry name" value="PurT_C"/>
</dbReference>
<keyword evidence="7 8" id="KW-0460">Magnesium</keyword>
<comment type="subunit">
    <text evidence="1 8">Homodimer.</text>
</comment>
<evidence type="ECO:0000256" key="8">
    <source>
        <dbReference type="HAMAP-Rule" id="MF_01643"/>
    </source>
</evidence>
<dbReference type="GO" id="GO:0005829">
    <property type="term" value="C:cytosol"/>
    <property type="evidence" value="ECO:0007669"/>
    <property type="project" value="TreeGrafter"/>
</dbReference>
<evidence type="ECO:0000256" key="7">
    <source>
        <dbReference type="ARBA" id="ARBA00022842"/>
    </source>
</evidence>
<evidence type="ECO:0000259" key="9">
    <source>
        <dbReference type="PROSITE" id="PS50975"/>
    </source>
</evidence>
<dbReference type="PROSITE" id="PS50975">
    <property type="entry name" value="ATP_GRASP"/>
    <property type="match status" value="1"/>
</dbReference>
<feature type="domain" description="ATP-grasp" evidence="9">
    <location>
        <begin position="118"/>
        <end position="307"/>
    </location>
</feature>
<keyword evidence="4 8" id="KW-0547">Nucleotide-binding</keyword>
<dbReference type="InterPro" id="IPR011054">
    <property type="entry name" value="Rudment_hybrid_motif"/>
</dbReference>
<keyword evidence="2 8" id="KW-0436">Ligase</keyword>
<dbReference type="Gene3D" id="3.30.1490.20">
    <property type="entry name" value="ATP-grasp fold, A domain"/>
    <property type="match status" value="1"/>
</dbReference>
<dbReference type="PANTHER" id="PTHR43055:SF1">
    <property type="entry name" value="FORMATE-DEPENDENT PHOSPHORIBOSYLGLYCINAMIDE FORMYLTRANSFERASE"/>
    <property type="match status" value="1"/>
</dbReference>
<dbReference type="SUPFAM" id="SSF52440">
    <property type="entry name" value="PreATP-grasp domain"/>
    <property type="match status" value="1"/>
</dbReference>
<dbReference type="PANTHER" id="PTHR43055">
    <property type="entry name" value="FORMATE-DEPENDENT PHOSPHORIBOSYLGLYCINAMIDE FORMYLTRANSFERASE"/>
    <property type="match status" value="1"/>
</dbReference>
<dbReference type="GO" id="GO:0043815">
    <property type="term" value="F:phosphoribosylglycinamide formyltransferase 2 activity"/>
    <property type="evidence" value="ECO:0007669"/>
    <property type="project" value="UniProtKB-UniRule"/>
</dbReference>